<sequence>MKDWYKIVARTNGQAAQISVFDEIGAWGVSAKMFIADLKALGDVKKIAMDINSPGGSVFDALAMYNALRASGAEITVKVLGVAASAASLLAMAGDKIIMPENAFMMVHNPINGVYGNSEDMRDMADVLDKIGASLVSTYVARTGRTEEEVKALLAAETLMSAADAVAQGFADEVAPALNVQAVFDYDRLPTNVQALFKTAANADDASAAAAKAAAEAAAAKAAAEAAAAAATASAATPLADQVLALATEAGLADFAAHWALTVASIEAVKPLIAAAGEIRALCVLAKCPDDAAAFIKANASIEKVRDALCARLAAKSESSHIDTTSKSSNSTAGAAQPTAVSTSSIWAARNKAK</sequence>
<evidence type="ECO:0000256" key="7">
    <source>
        <dbReference type="SAM" id="MobiDB-lite"/>
    </source>
</evidence>
<dbReference type="GO" id="GO:0006515">
    <property type="term" value="P:protein quality control for misfolded or incompletely synthesized proteins"/>
    <property type="evidence" value="ECO:0007669"/>
    <property type="project" value="TreeGrafter"/>
</dbReference>
<keyword evidence="3 8" id="KW-0645">Protease</keyword>
<evidence type="ECO:0000256" key="2">
    <source>
        <dbReference type="ARBA" id="ARBA00022490"/>
    </source>
</evidence>
<accession>A0A916IPE9</accession>
<gene>
    <name evidence="8" type="primary">clpP_1</name>
    <name evidence="8" type="ORF">LMG31506_00230</name>
</gene>
<dbReference type="GO" id="GO:0004252">
    <property type="term" value="F:serine-type endopeptidase activity"/>
    <property type="evidence" value="ECO:0007669"/>
    <property type="project" value="InterPro"/>
</dbReference>
<evidence type="ECO:0000256" key="1">
    <source>
        <dbReference type="ARBA" id="ARBA00007039"/>
    </source>
</evidence>
<name>A0A916IPE9_9BURK</name>
<dbReference type="RefSeq" id="WP_211945249.1">
    <property type="nucleotide sequence ID" value="NZ_CAJPUY010000001.1"/>
</dbReference>
<dbReference type="PANTHER" id="PTHR10381">
    <property type="entry name" value="ATP-DEPENDENT CLP PROTEASE PROTEOLYTIC SUBUNIT"/>
    <property type="match status" value="1"/>
</dbReference>
<dbReference type="Proteomes" id="UP000672934">
    <property type="component" value="Unassembled WGS sequence"/>
</dbReference>
<comment type="caution">
    <text evidence="8">The sequence shown here is derived from an EMBL/GenBank/DDBJ whole genome shotgun (WGS) entry which is preliminary data.</text>
</comment>
<feature type="compositionally biased region" description="Polar residues" evidence="7">
    <location>
        <begin position="322"/>
        <end position="346"/>
    </location>
</feature>
<dbReference type="PANTHER" id="PTHR10381:SF70">
    <property type="entry name" value="ATP-DEPENDENT CLP PROTEASE PROTEOLYTIC SUBUNIT"/>
    <property type="match status" value="1"/>
</dbReference>
<dbReference type="GO" id="GO:0004176">
    <property type="term" value="F:ATP-dependent peptidase activity"/>
    <property type="evidence" value="ECO:0007669"/>
    <property type="project" value="InterPro"/>
</dbReference>
<keyword evidence="2" id="KW-0963">Cytoplasm</keyword>
<keyword evidence="4 8" id="KW-0378">Hydrolase</keyword>
<dbReference type="InterPro" id="IPR001907">
    <property type="entry name" value="ClpP"/>
</dbReference>
<evidence type="ECO:0000256" key="6">
    <source>
        <dbReference type="RuleBase" id="RU003567"/>
    </source>
</evidence>
<proteinExistence type="inferred from homology"/>
<dbReference type="PRINTS" id="PR00127">
    <property type="entry name" value="CLPPROTEASEP"/>
</dbReference>
<dbReference type="NCBIfam" id="NF045542">
    <property type="entry name" value="Clp_rel_HeadMat"/>
    <property type="match status" value="1"/>
</dbReference>
<dbReference type="GO" id="GO:0051117">
    <property type="term" value="F:ATPase binding"/>
    <property type="evidence" value="ECO:0007669"/>
    <property type="project" value="TreeGrafter"/>
</dbReference>
<protein>
    <recommendedName>
        <fullName evidence="6">ATP-dependent Clp protease proteolytic subunit</fullName>
    </recommendedName>
</protein>
<dbReference type="EMBL" id="CAJPUY010000001">
    <property type="protein sequence ID" value="CAG2126903.1"/>
    <property type="molecule type" value="Genomic_DNA"/>
</dbReference>
<keyword evidence="5" id="KW-0720">Serine protease</keyword>
<dbReference type="SUPFAM" id="SSF52096">
    <property type="entry name" value="ClpP/crotonase"/>
    <property type="match status" value="1"/>
</dbReference>
<evidence type="ECO:0000256" key="3">
    <source>
        <dbReference type="ARBA" id="ARBA00022670"/>
    </source>
</evidence>
<evidence type="ECO:0000256" key="4">
    <source>
        <dbReference type="ARBA" id="ARBA00022801"/>
    </source>
</evidence>
<dbReference type="Pfam" id="PF00574">
    <property type="entry name" value="CLP_protease"/>
    <property type="match status" value="1"/>
</dbReference>
<dbReference type="GO" id="GO:0009368">
    <property type="term" value="C:endopeptidase Clp complex"/>
    <property type="evidence" value="ECO:0007669"/>
    <property type="project" value="TreeGrafter"/>
</dbReference>
<keyword evidence="9" id="KW-1185">Reference proteome</keyword>
<comment type="similarity">
    <text evidence="1 6">Belongs to the peptidase S14 family.</text>
</comment>
<dbReference type="InterPro" id="IPR029045">
    <property type="entry name" value="ClpP/crotonase-like_dom_sf"/>
</dbReference>
<feature type="region of interest" description="Disordered" evidence="7">
    <location>
        <begin position="321"/>
        <end position="354"/>
    </location>
</feature>
<evidence type="ECO:0000256" key="5">
    <source>
        <dbReference type="ARBA" id="ARBA00022825"/>
    </source>
</evidence>
<dbReference type="Gene3D" id="3.90.226.10">
    <property type="entry name" value="2-enoyl-CoA Hydratase, Chain A, domain 1"/>
    <property type="match status" value="1"/>
</dbReference>
<dbReference type="CDD" id="cd07016">
    <property type="entry name" value="S14_ClpP_1"/>
    <property type="match status" value="1"/>
</dbReference>
<evidence type="ECO:0000313" key="9">
    <source>
        <dbReference type="Proteomes" id="UP000672934"/>
    </source>
</evidence>
<dbReference type="InterPro" id="IPR023562">
    <property type="entry name" value="ClpP/TepA"/>
</dbReference>
<evidence type="ECO:0000313" key="8">
    <source>
        <dbReference type="EMBL" id="CAG2126903.1"/>
    </source>
</evidence>
<organism evidence="8 9">
    <name type="scientific">Cupriavidus yeoncheonensis</name>
    <dbReference type="NCBI Taxonomy" id="1462994"/>
    <lineage>
        <taxon>Bacteria</taxon>
        <taxon>Pseudomonadati</taxon>
        <taxon>Pseudomonadota</taxon>
        <taxon>Betaproteobacteria</taxon>
        <taxon>Burkholderiales</taxon>
        <taxon>Burkholderiaceae</taxon>
        <taxon>Cupriavidus</taxon>
    </lineage>
</organism>
<dbReference type="AlphaFoldDB" id="A0A916IPE9"/>
<reference evidence="8" key="1">
    <citation type="submission" date="2021-03" db="EMBL/GenBank/DDBJ databases">
        <authorList>
            <person name="Peeters C."/>
        </authorList>
    </citation>
    <scope>NUCLEOTIDE SEQUENCE</scope>
    <source>
        <strain evidence="8">LMG 31506</strain>
    </source>
</reference>